<dbReference type="AlphaFoldDB" id="A0AAE0EPZ0"/>
<keyword evidence="3" id="KW-1185">Reference proteome</keyword>
<feature type="region of interest" description="Disordered" evidence="1">
    <location>
        <begin position="1"/>
        <end position="124"/>
    </location>
</feature>
<gene>
    <name evidence="2" type="ORF">CYMTET_53535</name>
</gene>
<comment type="caution">
    <text evidence="2">The sequence shown here is derived from an EMBL/GenBank/DDBJ whole genome shotgun (WGS) entry which is preliminary data.</text>
</comment>
<protein>
    <submittedName>
        <fullName evidence="2">Uncharacterized protein</fullName>
    </submittedName>
</protein>
<evidence type="ECO:0000313" key="2">
    <source>
        <dbReference type="EMBL" id="KAK3236316.1"/>
    </source>
</evidence>
<name>A0AAE0EPZ0_9CHLO</name>
<accession>A0AAE0EPZ0</accession>
<sequence>MLVEDYSSASESDISDLDVEDTTNKTTLRPVHLDLGRDDGDSSEDSDDREPSRLEAAYARTRAQPLKNAFDQLKRKRSSQQHADSELPQQPALAAHERERAPSLKPPSGKKRAGGGVRITKEPKIEPSKRITEFSDQCLRISAGRLFCGCCKETLSLLKQSVKTHVLSAKHLGAKEKFVRRITENTKMGITFEILGRFR</sequence>
<reference evidence="2 3" key="1">
    <citation type="journal article" date="2015" name="Genome Biol. Evol.">
        <title>Comparative Genomics of a Bacterivorous Green Alga Reveals Evolutionary Causalities and Consequences of Phago-Mixotrophic Mode of Nutrition.</title>
        <authorList>
            <person name="Burns J.A."/>
            <person name="Paasch A."/>
            <person name="Narechania A."/>
            <person name="Kim E."/>
        </authorList>
    </citation>
    <scope>NUCLEOTIDE SEQUENCE [LARGE SCALE GENOMIC DNA]</scope>
    <source>
        <strain evidence="2 3">PLY_AMNH</strain>
    </source>
</reference>
<evidence type="ECO:0000313" key="3">
    <source>
        <dbReference type="Proteomes" id="UP001190700"/>
    </source>
</evidence>
<dbReference type="Proteomes" id="UP001190700">
    <property type="component" value="Unassembled WGS sequence"/>
</dbReference>
<dbReference type="EMBL" id="LGRX02035088">
    <property type="protein sequence ID" value="KAK3236316.1"/>
    <property type="molecule type" value="Genomic_DNA"/>
</dbReference>
<feature type="compositionally biased region" description="Basic and acidic residues" evidence="1">
    <location>
        <begin position="31"/>
        <end position="40"/>
    </location>
</feature>
<proteinExistence type="predicted"/>
<organism evidence="2 3">
    <name type="scientific">Cymbomonas tetramitiformis</name>
    <dbReference type="NCBI Taxonomy" id="36881"/>
    <lineage>
        <taxon>Eukaryota</taxon>
        <taxon>Viridiplantae</taxon>
        <taxon>Chlorophyta</taxon>
        <taxon>Pyramimonadophyceae</taxon>
        <taxon>Pyramimonadales</taxon>
        <taxon>Pyramimonadaceae</taxon>
        <taxon>Cymbomonas</taxon>
    </lineage>
</organism>
<evidence type="ECO:0000256" key="1">
    <source>
        <dbReference type="SAM" id="MobiDB-lite"/>
    </source>
</evidence>